<dbReference type="InterPro" id="IPR051588">
    <property type="entry name" value="Cobalamin_Transport"/>
</dbReference>
<dbReference type="AlphaFoldDB" id="A0A8C2RW99"/>
<dbReference type="GO" id="GO:0005615">
    <property type="term" value="C:extracellular space"/>
    <property type="evidence" value="ECO:0007669"/>
    <property type="project" value="TreeGrafter"/>
</dbReference>
<evidence type="ECO:0000256" key="7">
    <source>
        <dbReference type="SAM" id="SignalP"/>
    </source>
</evidence>
<keyword evidence="5 7" id="KW-0732">Signal</keyword>
<dbReference type="Ensembl" id="ENSCHIT00010047606.1">
    <property type="protein sequence ID" value="ENSCHIP00010033831.1"/>
    <property type="gene ID" value="ENSCHIG00010025214.1"/>
</dbReference>
<evidence type="ECO:0000256" key="4">
    <source>
        <dbReference type="ARBA" id="ARBA00022525"/>
    </source>
</evidence>
<keyword evidence="3" id="KW-0406">Ion transport</keyword>
<keyword evidence="3" id="KW-0813">Transport</keyword>
<dbReference type="GO" id="GO:0015889">
    <property type="term" value="P:cobalamin transport"/>
    <property type="evidence" value="ECO:0007669"/>
    <property type="project" value="InterPro"/>
</dbReference>
<evidence type="ECO:0000256" key="5">
    <source>
        <dbReference type="ARBA" id="ARBA00022729"/>
    </source>
</evidence>
<dbReference type="PANTHER" id="PTHR10559">
    <property type="entry name" value="TRANSCOBALAMIN-1/GASTRIC INTRINSIC FACTOR"/>
    <property type="match status" value="1"/>
</dbReference>
<evidence type="ECO:0000256" key="3">
    <source>
        <dbReference type="ARBA" id="ARBA00022426"/>
    </source>
</evidence>
<keyword evidence="3" id="KW-0171">Cobalt transport</keyword>
<evidence type="ECO:0000256" key="6">
    <source>
        <dbReference type="ARBA" id="ARBA00023285"/>
    </source>
</evidence>
<dbReference type="Gene3D" id="1.50.10.20">
    <property type="match status" value="1"/>
</dbReference>
<evidence type="ECO:0000256" key="2">
    <source>
        <dbReference type="ARBA" id="ARBA00006449"/>
    </source>
</evidence>
<feature type="chain" id="PRO_5034629079" evidence="7">
    <location>
        <begin position="21"/>
        <end position="172"/>
    </location>
</feature>
<accession>A0A8C2RW99</accession>
<dbReference type="Pfam" id="PF01122">
    <property type="entry name" value="Cobalamin_bind"/>
    <property type="match status" value="1"/>
</dbReference>
<name>A0A8C2RW99_CAPHI</name>
<dbReference type="GO" id="GO:0031419">
    <property type="term" value="F:cobalamin binding"/>
    <property type="evidence" value="ECO:0007669"/>
    <property type="project" value="InterPro"/>
</dbReference>
<comment type="similarity">
    <text evidence="2">Belongs to the eukaryotic cobalamin transport proteins family.</text>
</comment>
<feature type="signal peptide" evidence="7">
    <location>
        <begin position="1"/>
        <end position="20"/>
    </location>
</feature>
<reference evidence="8" key="2">
    <citation type="submission" date="2025-08" db="UniProtKB">
        <authorList>
            <consortium name="Ensembl"/>
        </authorList>
    </citation>
    <scope>IDENTIFICATION</scope>
</reference>
<comment type="subcellular location">
    <subcellularLocation>
        <location evidence="1">Secreted</location>
    </subcellularLocation>
</comment>
<dbReference type="PANTHER" id="PTHR10559:SF15">
    <property type="entry name" value="COBALAMIN BINDING INTRINSIC FACTOR"/>
    <property type="match status" value="1"/>
</dbReference>
<evidence type="ECO:0000256" key="1">
    <source>
        <dbReference type="ARBA" id="ARBA00004613"/>
    </source>
</evidence>
<organism evidence="8">
    <name type="scientific">Capra hircus</name>
    <name type="common">Goat</name>
    <dbReference type="NCBI Taxonomy" id="9925"/>
    <lineage>
        <taxon>Eukaryota</taxon>
        <taxon>Metazoa</taxon>
        <taxon>Chordata</taxon>
        <taxon>Craniata</taxon>
        <taxon>Vertebrata</taxon>
        <taxon>Euteleostomi</taxon>
        <taxon>Mammalia</taxon>
        <taxon>Eutheria</taxon>
        <taxon>Laurasiatheria</taxon>
        <taxon>Artiodactyla</taxon>
        <taxon>Ruminantia</taxon>
        <taxon>Pecora</taxon>
        <taxon>Bovidae</taxon>
        <taxon>Caprinae</taxon>
        <taxon>Capra</taxon>
    </lineage>
</organism>
<dbReference type="GO" id="GO:0006824">
    <property type="term" value="P:cobalt ion transport"/>
    <property type="evidence" value="ECO:0007669"/>
    <property type="project" value="UniProtKB-KW"/>
</dbReference>
<reference evidence="8" key="1">
    <citation type="submission" date="2019-03" db="EMBL/GenBank/DDBJ databases">
        <title>Genome sequencing and reference-guided assembly of Black Bengal Goat (Capra hircus).</title>
        <authorList>
            <person name="Siddiki A.Z."/>
            <person name="Baten A."/>
            <person name="Billah M."/>
            <person name="Alam M.A.U."/>
            <person name="Shawrob K.S.M."/>
            <person name="Saha S."/>
            <person name="Chowdhury M."/>
            <person name="Rahman A.H."/>
            <person name="Stear M."/>
            <person name="Miah G."/>
            <person name="Das G.B."/>
            <person name="Hossain M.M."/>
            <person name="Kumkum M."/>
            <person name="Islam M.S."/>
            <person name="Mollah A.M."/>
            <person name="Ahsan A."/>
            <person name="Tusar F."/>
            <person name="Khan M.K.I."/>
        </authorList>
    </citation>
    <scope>NUCLEOTIDE SEQUENCE [LARGE SCALE GENOMIC DNA]</scope>
</reference>
<evidence type="ECO:0000313" key="8">
    <source>
        <dbReference type="Ensembl" id="ENSCHIP00010033831.1"/>
    </source>
</evidence>
<proteinExistence type="inferred from homology"/>
<keyword evidence="4" id="KW-0964">Secreted</keyword>
<protein>
    <submittedName>
        <fullName evidence="8">Uncharacterized protein</fullName>
    </submittedName>
</protein>
<sequence>MARVALQLLTLLWAATRTSTQTRSSCTVPSAEQPWVDGIQALMENSVINSSFPNPSILIAMNLAGACNMEAQRLLTFDLMASDTADLTAGQLALTVMALTSSCRDPGDKVSTLRTQMENWTPSSKTSSEGSGEVRQMALPENFKSVKRRRGGWTWREETQCSSTQVTLIIPM</sequence>
<keyword evidence="6" id="KW-0170">Cobalt</keyword>
<dbReference type="InterPro" id="IPR002157">
    <property type="entry name" value="Cbl-bd_prot"/>
</dbReference>